<evidence type="ECO:0000259" key="2">
    <source>
        <dbReference type="Pfam" id="PF15377"/>
    </source>
</evidence>
<accession>A0A132ADK2</accession>
<organism evidence="4 7">
    <name type="scientific">Sarcoptes scabiei</name>
    <name type="common">Itch mite</name>
    <name type="synonym">Acarus scabiei</name>
    <dbReference type="NCBI Taxonomy" id="52283"/>
    <lineage>
        <taxon>Eukaryota</taxon>
        <taxon>Metazoa</taxon>
        <taxon>Ecdysozoa</taxon>
        <taxon>Arthropoda</taxon>
        <taxon>Chelicerata</taxon>
        <taxon>Arachnida</taxon>
        <taxon>Acari</taxon>
        <taxon>Acariformes</taxon>
        <taxon>Sarcoptiformes</taxon>
        <taxon>Astigmata</taxon>
        <taxon>Psoroptidia</taxon>
        <taxon>Sarcoptoidea</taxon>
        <taxon>Sarcoptidae</taxon>
        <taxon>Sarcoptinae</taxon>
        <taxon>Sarcoptes</taxon>
    </lineage>
</organism>
<dbReference type="PANTHER" id="PTHR31195:SF2">
    <property type="entry name" value="GEO02494P1"/>
    <property type="match status" value="1"/>
</dbReference>
<dbReference type="EMBL" id="WVUK01000056">
    <property type="protein sequence ID" value="KAF7493358.1"/>
    <property type="molecule type" value="Genomic_DNA"/>
</dbReference>
<reference evidence="5" key="4">
    <citation type="submission" date="2022-06" db="UniProtKB">
        <authorList>
            <consortium name="EnsemblMetazoa"/>
        </authorList>
    </citation>
    <scope>IDENTIFICATION</scope>
</reference>
<dbReference type="InterPro" id="IPR027911">
    <property type="entry name" value="DUF4604"/>
</dbReference>
<dbReference type="AlphaFoldDB" id="A0A132ADK2"/>
<dbReference type="PANTHER" id="PTHR31195">
    <property type="entry name" value="GEO02494P1"/>
    <property type="match status" value="1"/>
</dbReference>
<feature type="compositionally biased region" description="Polar residues" evidence="1">
    <location>
        <begin position="104"/>
        <end position="115"/>
    </location>
</feature>
<keyword evidence="6" id="KW-1185">Reference proteome</keyword>
<evidence type="ECO:0000313" key="6">
    <source>
        <dbReference type="Proteomes" id="UP000070412"/>
    </source>
</evidence>
<feature type="compositionally biased region" description="Basic and acidic residues" evidence="1">
    <location>
        <begin position="119"/>
        <end position="131"/>
    </location>
</feature>
<dbReference type="OrthoDB" id="10043580at2759"/>
<feature type="domain" description="DUF4604" evidence="2">
    <location>
        <begin position="6"/>
        <end position="149"/>
    </location>
</feature>
<feature type="region of interest" description="Disordered" evidence="1">
    <location>
        <begin position="93"/>
        <end position="131"/>
    </location>
</feature>
<proteinExistence type="predicted"/>
<dbReference type="VEuPathDB" id="VectorBase:SSCA007076"/>
<evidence type="ECO:0000313" key="7">
    <source>
        <dbReference type="Proteomes" id="UP000616769"/>
    </source>
</evidence>
<protein>
    <submittedName>
        <fullName evidence="4">KIAA1143-like protein</fullName>
    </submittedName>
</protein>
<gene>
    <name evidence="4" type="ORF">QR98_0071670</name>
    <name evidence="3" type="ORF">SSS_7305</name>
</gene>
<sequence length="153" mass="18212">MAHRKRNIQFSKPEEPAFLKKIKSQMGIQKDLVTIDTKKEKLDKKSLEYRDEEPVYLLDTNSDITEKELETFKKKIEKEKEYAKDEEVMEQKIIFKKPDKKQTKNSNDFSQNNSLSKKKHEEVRAKIQENRNKIKTIKNSSLLSFDADEEEEE</sequence>
<dbReference type="Proteomes" id="UP000616769">
    <property type="component" value="Unassembled WGS sequence"/>
</dbReference>
<dbReference type="EnsemblMetazoa" id="SSS_7305s_mrna">
    <property type="protein sequence ID" value="KAF7493358.1"/>
    <property type="gene ID" value="SSS_7305"/>
</dbReference>
<dbReference type="InterPro" id="IPR040219">
    <property type="entry name" value="KIAA1143-like"/>
</dbReference>
<dbReference type="Pfam" id="PF15377">
    <property type="entry name" value="DUF4604"/>
    <property type="match status" value="1"/>
</dbReference>
<evidence type="ECO:0000313" key="3">
    <source>
        <dbReference type="EMBL" id="KAF7493358.1"/>
    </source>
</evidence>
<reference evidence="4 7" key="1">
    <citation type="journal article" date="2015" name="Parasit. Vectors">
        <title>Draft genome of the scabies mite.</title>
        <authorList>
            <person name="Rider S.D.Jr."/>
            <person name="Morgan M.S."/>
            <person name="Arlian L.G."/>
        </authorList>
    </citation>
    <scope>NUCLEOTIDE SEQUENCE [LARGE SCALE GENOMIC DNA]</scope>
    <source>
        <strain evidence="4">Arlian Lab</strain>
    </source>
</reference>
<evidence type="ECO:0000313" key="5">
    <source>
        <dbReference type="EnsemblMetazoa" id="KAF7493358.1"/>
    </source>
</evidence>
<reference evidence="6" key="2">
    <citation type="journal article" date="2020" name="PLoS Negl. Trop. Dis.">
        <title>High-quality nuclear genome for Sarcoptes scabiei-A critical resource for a neglected parasite.</title>
        <authorList>
            <person name="Korhonen P.K."/>
            <person name="Gasser R.B."/>
            <person name="Ma G."/>
            <person name="Wang T."/>
            <person name="Stroehlein A.J."/>
            <person name="Young N.D."/>
            <person name="Ang C.S."/>
            <person name="Fernando D.D."/>
            <person name="Lu H.C."/>
            <person name="Taylor S."/>
            <person name="Reynolds S.L."/>
            <person name="Mofiz E."/>
            <person name="Najaraj S.H."/>
            <person name="Gowda H."/>
            <person name="Madugundu A."/>
            <person name="Renuse S."/>
            <person name="Holt D."/>
            <person name="Pandey A."/>
            <person name="Papenfuss A.T."/>
            <person name="Fischer K."/>
        </authorList>
    </citation>
    <scope>NUCLEOTIDE SEQUENCE [LARGE SCALE GENOMIC DNA]</scope>
</reference>
<reference evidence="3" key="3">
    <citation type="submission" date="2020-01" db="EMBL/GenBank/DDBJ databases">
        <authorList>
            <person name="Korhonen P.K.K."/>
            <person name="Guangxu M.G."/>
            <person name="Wang T.W."/>
            <person name="Stroehlein A.J.S."/>
            <person name="Young N.D."/>
            <person name="Ang C.-S.A."/>
            <person name="Fernando D.W.F."/>
            <person name="Lu H.L."/>
            <person name="Taylor S.T."/>
            <person name="Ehtesham M.E.M."/>
            <person name="Najaraj S.H.N."/>
            <person name="Harsha G.H.G."/>
            <person name="Madugundu A.M."/>
            <person name="Renuse S.R."/>
            <person name="Holt D.H."/>
            <person name="Pandey A.P."/>
            <person name="Papenfuss A.P."/>
            <person name="Gasser R.B.G."/>
            <person name="Fischer K.F."/>
        </authorList>
    </citation>
    <scope>NUCLEOTIDE SEQUENCE</scope>
    <source>
        <strain evidence="3">SSS_KF_BRIS2020</strain>
    </source>
</reference>
<evidence type="ECO:0000313" key="4">
    <source>
        <dbReference type="EMBL" id="KPM08645.1"/>
    </source>
</evidence>
<evidence type="ECO:0000256" key="1">
    <source>
        <dbReference type="SAM" id="MobiDB-lite"/>
    </source>
</evidence>
<dbReference type="Proteomes" id="UP000070412">
    <property type="component" value="Unassembled WGS sequence"/>
</dbReference>
<name>A0A132ADK2_SARSC</name>
<dbReference type="EMBL" id="JXLN01012571">
    <property type="protein sequence ID" value="KPM08645.1"/>
    <property type="molecule type" value="Genomic_DNA"/>
</dbReference>